<evidence type="ECO:0000256" key="5">
    <source>
        <dbReference type="ARBA" id="ARBA00022989"/>
    </source>
</evidence>
<feature type="domain" description="HD/PDEase" evidence="9">
    <location>
        <begin position="24"/>
        <end position="138"/>
    </location>
</feature>
<dbReference type="CDD" id="cd00077">
    <property type="entry name" value="HDc"/>
    <property type="match status" value="1"/>
</dbReference>
<dbReference type="EMBL" id="LAZR01000017">
    <property type="protein sequence ID" value="KKO06101.1"/>
    <property type="molecule type" value="Genomic_DNA"/>
</dbReference>
<keyword evidence="3 8" id="KW-0812">Transmembrane</keyword>
<reference evidence="10" key="1">
    <citation type="journal article" date="2015" name="Nature">
        <title>Complex archaea that bridge the gap between prokaryotes and eukaryotes.</title>
        <authorList>
            <person name="Spang A."/>
            <person name="Saw J.H."/>
            <person name="Jorgensen S.L."/>
            <person name="Zaremba-Niedzwiedzka K."/>
            <person name="Martijn J."/>
            <person name="Lind A.E."/>
            <person name="van Eijk R."/>
            <person name="Schleper C."/>
            <person name="Guy L."/>
            <person name="Ettema T.J."/>
        </authorList>
    </citation>
    <scope>NUCLEOTIDE SEQUENCE</scope>
</reference>
<name>A0A0F9VLT9_9ZZZZ</name>
<keyword evidence="2" id="KW-1003">Cell membrane</keyword>
<evidence type="ECO:0000256" key="2">
    <source>
        <dbReference type="ARBA" id="ARBA00022475"/>
    </source>
</evidence>
<accession>A0A0F9VLT9</accession>
<dbReference type="SUPFAM" id="SSF109604">
    <property type="entry name" value="HD-domain/PDEase-like"/>
    <property type="match status" value="1"/>
</dbReference>
<sequence>MSSIVSKAEVFATDKLTGNINPNYLYHNLRHTQRVVNSTKELIEGEHIGDKESELLLVAAWFHDLGYTIAHNNHEEHGCKLAKDFLTKNNCPTPFIEHICSLIMATKKNYSPTNELEKIIRDADSSHFHVKNFMATTELLREELSLLGIQSNTSVYWREENIKLLRTKHRFYTDYAILTWQKGKDKNIKRLIKAKKKNNELVKKENLKAHFKGELPDRGIQTLYRVTLQSHLKLSDIADTKANILLSVNAIIVSMALANLVPKLDNPSNDYLFYPTFLFIIFSVVSMVMSIIATRPNVTSGQFTEEEVTTKKVNLLFFGNFHKMKLEQYNWAMSELIKDKDYIYSSLTKDLYFLGIVLERKYRILRWTYTVFMIGMIISVIVFGIALKFYGPERILELPVMQP</sequence>
<dbReference type="AlphaFoldDB" id="A0A0F9VLT9"/>
<evidence type="ECO:0000313" key="10">
    <source>
        <dbReference type="EMBL" id="KKO06101.1"/>
    </source>
</evidence>
<dbReference type="InterPro" id="IPR003607">
    <property type="entry name" value="HD/PDEase_dom"/>
</dbReference>
<keyword evidence="7 8" id="KW-0472">Membrane</keyword>
<evidence type="ECO:0000256" key="1">
    <source>
        <dbReference type="ARBA" id="ARBA00004236"/>
    </source>
</evidence>
<comment type="caution">
    <text evidence="10">The sequence shown here is derived from an EMBL/GenBank/DDBJ whole genome shotgun (WGS) entry which is preliminary data.</text>
</comment>
<dbReference type="Pfam" id="PF01966">
    <property type="entry name" value="HD"/>
    <property type="match status" value="1"/>
</dbReference>
<dbReference type="InterPro" id="IPR043760">
    <property type="entry name" value="PycTM_dom"/>
</dbReference>
<keyword evidence="4" id="KW-0547">Nucleotide-binding</keyword>
<gene>
    <name evidence="10" type="ORF">LCGC14_0071140</name>
</gene>
<evidence type="ECO:0000256" key="8">
    <source>
        <dbReference type="SAM" id="Phobius"/>
    </source>
</evidence>
<proteinExistence type="predicted"/>
<protein>
    <recommendedName>
        <fullName evidence="9">HD/PDEase domain-containing protein</fullName>
    </recommendedName>
</protein>
<feature type="transmembrane region" description="Helical" evidence="8">
    <location>
        <begin position="369"/>
        <end position="391"/>
    </location>
</feature>
<keyword evidence="5 8" id="KW-1133">Transmembrane helix</keyword>
<dbReference type="InterPro" id="IPR006674">
    <property type="entry name" value="HD_domain"/>
</dbReference>
<evidence type="ECO:0000259" key="9">
    <source>
        <dbReference type="SMART" id="SM00471"/>
    </source>
</evidence>
<keyword evidence="6" id="KW-0051">Antiviral defense</keyword>
<comment type="subcellular location">
    <subcellularLocation>
        <location evidence="1">Cell membrane</location>
    </subcellularLocation>
</comment>
<dbReference type="Pfam" id="PF18967">
    <property type="entry name" value="PycTM"/>
    <property type="match status" value="1"/>
</dbReference>
<evidence type="ECO:0000256" key="6">
    <source>
        <dbReference type="ARBA" id="ARBA00023118"/>
    </source>
</evidence>
<dbReference type="GO" id="GO:0005886">
    <property type="term" value="C:plasma membrane"/>
    <property type="evidence" value="ECO:0007669"/>
    <property type="project" value="UniProtKB-SubCell"/>
</dbReference>
<dbReference type="SMART" id="SM00471">
    <property type="entry name" value="HDc"/>
    <property type="match status" value="1"/>
</dbReference>
<evidence type="ECO:0000256" key="4">
    <source>
        <dbReference type="ARBA" id="ARBA00022741"/>
    </source>
</evidence>
<organism evidence="10">
    <name type="scientific">marine sediment metagenome</name>
    <dbReference type="NCBI Taxonomy" id="412755"/>
    <lineage>
        <taxon>unclassified sequences</taxon>
        <taxon>metagenomes</taxon>
        <taxon>ecological metagenomes</taxon>
    </lineage>
</organism>
<feature type="transmembrane region" description="Helical" evidence="8">
    <location>
        <begin position="273"/>
        <end position="293"/>
    </location>
</feature>
<feature type="transmembrane region" description="Helical" evidence="8">
    <location>
        <begin position="242"/>
        <end position="261"/>
    </location>
</feature>
<dbReference type="GO" id="GO:0051607">
    <property type="term" value="P:defense response to virus"/>
    <property type="evidence" value="ECO:0007669"/>
    <property type="project" value="UniProtKB-KW"/>
</dbReference>
<evidence type="ECO:0000256" key="3">
    <source>
        <dbReference type="ARBA" id="ARBA00022692"/>
    </source>
</evidence>
<dbReference type="Gene3D" id="1.10.3210.10">
    <property type="entry name" value="Hypothetical protein af1432"/>
    <property type="match status" value="1"/>
</dbReference>
<dbReference type="GO" id="GO:0000166">
    <property type="term" value="F:nucleotide binding"/>
    <property type="evidence" value="ECO:0007669"/>
    <property type="project" value="UniProtKB-KW"/>
</dbReference>
<evidence type="ECO:0000256" key="7">
    <source>
        <dbReference type="ARBA" id="ARBA00023136"/>
    </source>
</evidence>